<sequence>MVCIQGSTDQSKLHSRQFRNQLHQVCSSREAFRLHRQTHPRRTRRTQATGLSVMTIVIKLPGAGMIKKGPATSSIEWLGYRDYRIDAGFYRDLLTLISSRNDTHKLVIVSGGVGSHLQLNLAKELGASSDDLKIIGTDHVRTLQRIFLSCCEKYDAVVHDTLLPVHELKTVMAASDASVFFVDPDTRFASTDSLAAAAAQAISADRLIVFKAKVPLFSAGFDAPTRIEKWPIDNLIERAESFEALNSGHYIMDRASLEIIRDAGISSYLLAPENYSALFDIEQCDQATEIVL</sequence>
<dbReference type="SUPFAM" id="SSF53633">
    <property type="entry name" value="Carbamate kinase-like"/>
    <property type="match status" value="1"/>
</dbReference>
<evidence type="ECO:0000313" key="3">
    <source>
        <dbReference type="Proteomes" id="UP000253720"/>
    </source>
</evidence>
<dbReference type="KEGG" id="pke:DLD99_18730"/>
<dbReference type="AlphaFoldDB" id="A0A345RYX2"/>
<reference evidence="2 3" key="1">
    <citation type="submission" date="2018-05" db="EMBL/GenBank/DDBJ databases">
        <title>Complete genome sequence of Pseudomonas kribbensis 46-2(T).</title>
        <authorList>
            <person name="Jeong H."/>
            <person name="Lee S.-G."/>
            <person name="Rha E."/>
            <person name="Kim H."/>
        </authorList>
    </citation>
    <scope>NUCLEOTIDE SEQUENCE [LARGE SCALE GENOMIC DNA]</scope>
    <source>
        <strain evidence="2 3">46-2</strain>
    </source>
</reference>
<dbReference type="InterPro" id="IPR036393">
    <property type="entry name" value="AceGlu_kinase-like_sf"/>
</dbReference>
<feature type="domain" description="Aspartate/glutamate/uridylate kinase" evidence="1">
    <location>
        <begin position="54"/>
        <end position="268"/>
    </location>
</feature>
<dbReference type="Gene3D" id="3.40.1160.10">
    <property type="entry name" value="Acetylglutamate kinase-like"/>
    <property type="match status" value="1"/>
</dbReference>
<protein>
    <recommendedName>
        <fullName evidence="1">Aspartate/glutamate/uridylate kinase domain-containing protein</fullName>
    </recommendedName>
</protein>
<keyword evidence="3" id="KW-1185">Reference proteome</keyword>
<dbReference type="Pfam" id="PF00696">
    <property type="entry name" value="AA_kinase"/>
    <property type="match status" value="1"/>
</dbReference>
<organism evidence="2 3">
    <name type="scientific">Pseudomonas kribbensis</name>
    <dbReference type="NCBI Taxonomy" id="1628086"/>
    <lineage>
        <taxon>Bacteria</taxon>
        <taxon>Pseudomonadati</taxon>
        <taxon>Pseudomonadota</taxon>
        <taxon>Gammaproteobacteria</taxon>
        <taxon>Pseudomonadales</taxon>
        <taxon>Pseudomonadaceae</taxon>
        <taxon>Pseudomonas</taxon>
    </lineage>
</organism>
<name>A0A345RYX2_9PSED</name>
<proteinExistence type="predicted"/>
<gene>
    <name evidence="2" type="ORF">DLD99_18730</name>
</gene>
<dbReference type="EMBL" id="CP029608">
    <property type="protein sequence ID" value="AXI64488.1"/>
    <property type="molecule type" value="Genomic_DNA"/>
</dbReference>
<accession>A0A345RYX2</accession>
<dbReference type="Proteomes" id="UP000253720">
    <property type="component" value="Chromosome"/>
</dbReference>
<evidence type="ECO:0000313" key="2">
    <source>
        <dbReference type="EMBL" id="AXI64488.1"/>
    </source>
</evidence>
<evidence type="ECO:0000259" key="1">
    <source>
        <dbReference type="Pfam" id="PF00696"/>
    </source>
</evidence>
<dbReference type="InterPro" id="IPR001048">
    <property type="entry name" value="Asp/Glu/Uridylate_kinase"/>
</dbReference>